<dbReference type="InterPro" id="IPR024370">
    <property type="entry name" value="PBP_domain"/>
</dbReference>
<reference evidence="3" key="1">
    <citation type="submission" date="2019-08" db="EMBL/GenBank/DDBJ databases">
        <authorList>
            <person name="Kucharzyk K."/>
            <person name="Murdoch R.W."/>
            <person name="Higgins S."/>
            <person name="Loffler F."/>
        </authorList>
    </citation>
    <scope>NUCLEOTIDE SEQUENCE</scope>
</reference>
<feature type="domain" description="PBP" evidence="2">
    <location>
        <begin position="18"/>
        <end position="91"/>
    </location>
</feature>
<protein>
    <recommendedName>
        <fullName evidence="2">PBP domain-containing protein</fullName>
    </recommendedName>
</protein>
<dbReference type="InterPro" id="IPR050811">
    <property type="entry name" value="Phosphate_ABC_transporter"/>
</dbReference>
<dbReference type="PANTHER" id="PTHR30570">
    <property type="entry name" value="PERIPLASMIC PHOSPHATE BINDING COMPONENT OF PHOSPHATE ABC TRANSPORTER"/>
    <property type="match status" value="1"/>
</dbReference>
<gene>
    <name evidence="3" type="ORF">SDC9_104400</name>
</gene>
<keyword evidence="1" id="KW-0732">Signal</keyword>
<evidence type="ECO:0000259" key="2">
    <source>
        <dbReference type="Pfam" id="PF12849"/>
    </source>
</evidence>
<sequence length="108" mass="11418">MLLEKKTVVSTATPYASTALLKQAVAAEKNAIGFVSVGFTDSTVKTLSLGNITPNNDTISSGAYSLSRSLYVFTKGKPSDAAAVFIDYLKSQVCQSEIVSAEGYISIR</sequence>
<comment type="caution">
    <text evidence="3">The sequence shown here is derived from an EMBL/GenBank/DDBJ whole genome shotgun (WGS) entry which is preliminary data.</text>
</comment>
<dbReference type="EMBL" id="VSSQ01016342">
    <property type="protein sequence ID" value="MPM57578.1"/>
    <property type="molecule type" value="Genomic_DNA"/>
</dbReference>
<evidence type="ECO:0000313" key="3">
    <source>
        <dbReference type="EMBL" id="MPM57578.1"/>
    </source>
</evidence>
<dbReference type="AlphaFoldDB" id="A0A645AXT6"/>
<name>A0A645AXT6_9ZZZZ</name>
<dbReference type="Gene3D" id="3.40.190.10">
    <property type="entry name" value="Periplasmic binding protein-like II"/>
    <property type="match status" value="1"/>
</dbReference>
<dbReference type="Pfam" id="PF12849">
    <property type="entry name" value="PBP_like_2"/>
    <property type="match status" value="1"/>
</dbReference>
<dbReference type="SUPFAM" id="SSF53850">
    <property type="entry name" value="Periplasmic binding protein-like II"/>
    <property type="match status" value="1"/>
</dbReference>
<proteinExistence type="predicted"/>
<organism evidence="3">
    <name type="scientific">bioreactor metagenome</name>
    <dbReference type="NCBI Taxonomy" id="1076179"/>
    <lineage>
        <taxon>unclassified sequences</taxon>
        <taxon>metagenomes</taxon>
        <taxon>ecological metagenomes</taxon>
    </lineage>
</organism>
<dbReference type="PANTHER" id="PTHR30570:SF1">
    <property type="entry name" value="PHOSPHATE-BINDING PROTEIN PSTS"/>
    <property type="match status" value="1"/>
</dbReference>
<evidence type="ECO:0000256" key="1">
    <source>
        <dbReference type="ARBA" id="ARBA00022729"/>
    </source>
</evidence>
<accession>A0A645AXT6</accession>